<dbReference type="Proteomes" id="UP000436803">
    <property type="component" value="Unassembled WGS sequence"/>
</dbReference>
<dbReference type="GO" id="GO:0016740">
    <property type="term" value="F:transferase activity"/>
    <property type="evidence" value="ECO:0007669"/>
    <property type="project" value="UniProtKB-KW"/>
</dbReference>
<gene>
    <name evidence="1" type="ORF">F2Z29_14655</name>
</gene>
<dbReference type="AlphaFoldDB" id="A0A642KMI7"/>
<keyword evidence="1" id="KW-0808">Transferase</keyword>
<organism evidence="1 2">
    <name type="scientific">Bacteroides fragilis</name>
    <dbReference type="NCBI Taxonomy" id="817"/>
    <lineage>
        <taxon>Bacteria</taxon>
        <taxon>Pseudomonadati</taxon>
        <taxon>Bacteroidota</taxon>
        <taxon>Bacteroidia</taxon>
        <taxon>Bacteroidales</taxon>
        <taxon>Bacteroidaceae</taxon>
        <taxon>Bacteroides</taxon>
    </lineage>
</organism>
<name>A0A642KMI7_BACFG</name>
<evidence type="ECO:0000313" key="2">
    <source>
        <dbReference type="Proteomes" id="UP000436803"/>
    </source>
</evidence>
<evidence type="ECO:0000313" key="1">
    <source>
        <dbReference type="EMBL" id="KAA5172308.1"/>
    </source>
</evidence>
<dbReference type="EMBL" id="VWAW01000012">
    <property type="protein sequence ID" value="KAA5172308.1"/>
    <property type="molecule type" value="Genomic_DNA"/>
</dbReference>
<proteinExistence type="predicted"/>
<sequence>MNNRNVFIGRVPHQERYKYLDCILVFAMLILEKGCYGVILEAVECGLSIKSPDYSFNDDILTICWLIRTNIFNIHVISNAFLELKNSEDKGRTL</sequence>
<reference evidence="1 2" key="1">
    <citation type="journal article" date="2019" name="Nat. Med.">
        <title>A library of human gut bacterial isolates paired with longitudinal multiomics data enables mechanistic microbiome research.</title>
        <authorList>
            <person name="Poyet M."/>
            <person name="Groussin M."/>
            <person name="Gibbons S.M."/>
            <person name="Avila-Pacheco J."/>
            <person name="Jiang X."/>
            <person name="Kearney S.M."/>
            <person name="Perrotta A.R."/>
            <person name="Berdy B."/>
            <person name="Zhao S."/>
            <person name="Lieberman T.D."/>
            <person name="Swanson P.K."/>
            <person name="Smith M."/>
            <person name="Roesemann S."/>
            <person name="Alexander J.E."/>
            <person name="Rich S.A."/>
            <person name="Livny J."/>
            <person name="Vlamakis H."/>
            <person name="Clish C."/>
            <person name="Bullock K."/>
            <person name="Deik A."/>
            <person name="Scott J."/>
            <person name="Pierce K.A."/>
            <person name="Xavier R.J."/>
            <person name="Alm E.J."/>
        </authorList>
    </citation>
    <scope>NUCLEOTIDE SEQUENCE [LARGE SCALE GENOMIC DNA]</scope>
    <source>
        <strain evidence="1 2">BIOML-A7</strain>
    </source>
</reference>
<accession>A0A642KMI7</accession>
<comment type="caution">
    <text evidence="1">The sequence shown here is derived from an EMBL/GenBank/DDBJ whole genome shotgun (WGS) entry which is preliminary data.</text>
</comment>
<protein>
    <submittedName>
        <fullName evidence="1">Glycosyltransferase family 4 protein</fullName>
    </submittedName>
</protein>